<evidence type="ECO:0000313" key="8">
    <source>
        <dbReference type="EMBL" id="PRX40170.1"/>
    </source>
</evidence>
<evidence type="ECO:0000256" key="2">
    <source>
        <dbReference type="ARBA" id="ARBA00009370"/>
    </source>
</evidence>
<dbReference type="EC" id="3.4.21.89" evidence="6"/>
<evidence type="ECO:0000313" key="9">
    <source>
        <dbReference type="Proteomes" id="UP000237797"/>
    </source>
</evidence>
<comment type="catalytic activity">
    <reaction evidence="6">
        <text>Cleavage of hydrophobic, N-terminal signal or leader sequences from secreted and periplasmic proteins.</text>
        <dbReference type="EC" id="3.4.21.89"/>
    </reaction>
</comment>
<dbReference type="PRINTS" id="PR00727">
    <property type="entry name" value="LEADERPTASE"/>
</dbReference>
<name>A0A2T0LDN6_9BACL</name>
<comment type="subcellular location">
    <subcellularLocation>
        <location evidence="1">Cell membrane</location>
        <topology evidence="1">Single-pass type II membrane protein</topology>
    </subcellularLocation>
    <subcellularLocation>
        <location evidence="6">Membrane</location>
        <topology evidence="6">Single-pass type II membrane protein</topology>
    </subcellularLocation>
</comment>
<feature type="active site" evidence="5">
    <location>
        <position position="82"/>
    </location>
</feature>
<dbReference type="Proteomes" id="UP000237797">
    <property type="component" value="Unassembled WGS sequence"/>
</dbReference>
<dbReference type="GO" id="GO:0006465">
    <property type="term" value="P:signal peptide processing"/>
    <property type="evidence" value="ECO:0007669"/>
    <property type="project" value="InterPro"/>
</dbReference>
<reference evidence="8 9" key="1">
    <citation type="submission" date="2018-03" db="EMBL/GenBank/DDBJ databases">
        <title>Genomic Encyclopedia of Archaeal and Bacterial Type Strains, Phase II (KMG-II): from individual species to whole genera.</title>
        <authorList>
            <person name="Goeker M."/>
        </authorList>
    </citation>
    <scope>NUCLEOTIDE SEQUENCE [LARGE SCALE GENOMIC DNA]</scope>
    <source>
        <strain evidence="8 9">DSM 44946</strain>
    </source>
</reference>
<proteinExistence type="inferred from homology"/>
<dbReference type="AlphaFoldDB" id="A0A2T0LDN6"/>
<protein>
    <recommendedName>
        <fullName evidence="6">Signal peptidase I</fullName>
        <ecNumber evidence="6">3.4.21.89</ecNumber>
    </recommendedName>
</protein>
<dbReference type="PROSITE" id="PS00501">
    <property type="entry name" value="SPASE_I_1"/>
    <property type="match status" value="1"/>
</dbReference>
<evidence type="ECO:0000256" key="3">
    <source>
        <dbReference type="ARBA" id="ARBA00022670"/>
    </source>
</evidence>
<dbReference type="PANTHER" id="PTHR43390">
    <property type="entry name" value="SIGNAL PEPTIDASE I"/>
    <property type="match status" value="1"/>
</dbReference>
<dbReference type="SUPFAM" id="SSF51306">
    <property type="entry name" value="LexA/Signal peptidase"/>
    <property type="match status" value="1"/>
</dbReference>
<dbReference type="InterPro" id="IPR019533">
    <property type="entry name" value="Peptidase_S26"/>
</dbReference>
<dbReference type="EMBL" id="PVNE01000016">
    <property type="protein sequence ID" value="PRX40170.1"/>
    <property type="molecule type" value="Genomic_DNA"/>
</dbReference>
<evidence type="ECO:0000256" key="6">
    <source>
        <dbReference type="RuleBase" id="RU362042"/>
    </source>
</evidence>
<evidence type="ECO:0000259" key="7">
    <source>
        <dbReference type="Pfam" id="PF10502"/>
    </source>
</evidence>
<accession>A0A2T0LDN6</accession>
<dbReference type="Pfam" id="PF10502">
    <property type="entry name" value="Peptidase_S26"/>
    <property type="match status" value="1"/>
</dbReference>
<comment type="caution">
    <text evidence="8">The sequence shown here is derived from an EMBL/GenBank/DDBJ whole genome shotgun (WGS) entry which is preliminary data.</text>
</comment>
<comment type="similarity">
    <text evidence="2 6">Belongs to the peptidase S26 family.</text>
</comment>
<dbReference type="GO" id="GO:0004252">
    <property type="term" value="F:serine-type endopeptidase activity"/>
    <property type="evidence" value="ECO:0007669"/>
    <property type="project" value="InterPro"/>
</dbReference>
<dbReference type="PANTHER" id="PTHR43390:SF1">
    <property type="entry name" value="CHLOROPLAST PROCESSING PEPTIDASE"/>
    <property type="match status" value="1"/>
</dbReference>
<evidence type="ECO:0000256" key="1">
    <source>
        <dbReference type="ARBA" id="ARBA00004401"/>
    </source>
</evidence>
<dbReference type="Gene3D" id="2.10.109.10">
    <property type="entry name" value="Umud Fragment, subunit A"/>
    <property type="match status" value="1"/>
</dbReference>
<keyword evidence="9" id="KW-1185">Reference proteome</keyword>
<sequence>MKMRKNRVFGWMRTGLLTFAFVFAVNQYGFALSVVNGTSMEPTLEDGDRLFINRFAYLFSQPKVGDVITFEDPAQDGRYLVKRVVGVSGDRIEIRSGVLYRNGKAVPEPYIDTKIEDGNFGPVTVKPGTVFVLGDNRHKHASRDSRYESVGLVPIDRVDGKVEWILWRPSLAAFL</sequence>
<dbReference type="NCBIfam" id="TIGR02227">
    <property type="entry name" value="sigpep_I_bact"/>
    <property type="match status" value="1"/>
</dbReference>
<organism evidence="8 9">
    <name type="scientific">Planifilum fimeticola</name>
    <dbReference type="NCBI Taxonomy" id="201975"/>
    <lineage>
        <taxon>Bacteria</taxon>
        <taxon>Bacillati</taxon>
        <taxon>Bacillota</taxon>
        <taxon>Bacilli</taxon>
        <taxon>Bacillales</taxon>
        <taxon>Thermoactinomycetaceae</taxon>
        <taxon>Planifilum</taxon>
    </lineage>
</organism>
<feature type="active site" evidence="5">
    <location>
        <position position="39"/>
    </location>
</feature>
<dbReference type="InterPro" id="IPR019756">
    <property type="entry name" value="Pept_S26A_signal_pept_1_Ser-AS"/>
</dbReference>
<keyword evidence="3 6" id="KW-0645">Protease</keyword>
<dbReference type="CDD" id="cd06530">
    <property type="entry name" value="S26_SPase_I"/>
    <property type="match status" value="1"/>
</dbReference>
<evidence type="ECO:0000256" key="5">
    <source>
        <dbReference type="PIRSR" id="PIRSR600223-1"/>
    </source>
</evidence>
<keyword evidence="4 6" id="KW-0378">Hydrolase</keyword>
<dbReference type="GO" id="GO:0009003">
    <property type="term" value="F:signal peptidase activity"/>
    <property type="evidence" value="ECO:0007669"/>
    <property type="project" value="UniProtKB-EC"/>
</dbReference>
<gene>
    <name evidence="8" type="ORF">CLV97_11653</name>
</gene>
<dbReference type="InterPro" id="IPR000223">
    <property type="entry name" value="Pept_S26A_signal_pept_1"/>
</dbReference>
<evidence type="ECO:0000256" key="4">
    <source>
        <dbReference type="ARBA" id="ARBA00022801"/>
    </source>
</evidence>
<dbReference type="GO" id="GO:0005886">
    <property type="term" value="C:plasma membrane"/>
    <property type="evidence" value="ECO:0007669"/>
    <property type="project" value="UniProtKB-SubCell"/>
</dbReference>
<feature type="domain" description="Peptidase S26" evidence="7">
    <location>
        <begin position="10"/>
        <end position="167"/>
    </location>
</feature>
<dbReference type="InterPro" id="IPR036286">
    <property type="entry name" value="LexA/Signal_pep-like_sf"/>
</dbReference>